<sequence>MAAMNTCSGRNNNEGPSDSAAGLADLLSQIVAHIDAGRPNNGTEDMQAHILNVPDVTYTTQEIAQGAAAADRRAIWVNIAKEIVRRSACYECGSLDHLRNTCPKLKRIPNHGGNRPNLALAIEGPQDQKIDIPPRTW</sequence>
<accession>A0A2U1NFM3</accession>
<dbReference type="PROSITE" id="PS50158">
    <property type="entry name" value="ZF_CCHC"/>
    <property type="match status" value="1"/>
</dbReference>
<proteinExistence type="predicted"/>
<evidence type="ECO:0000313" key="4">
    <source>
        <dbReference type="Proteomes" id="UP000245207"/>
    </source>
</evidence>
<keyword evidence="1" id="KW-0479">Metal-binding</keyword>
<reference evidence="3 4" key="1">
    <citation type="journal article" date="2018" name="Mol. Plant">
        <title>The genome of Artemisia annua provides insight into the evolution of Asteraceae family and artemisinin biosynthesis.</title>
        <authorList>
            <person name="Shen Q."/>
            <person name="Zhang L."/>
            <person name="Liao Z."/>
            <person name="Wang S."/>
            <person name="Yan T."/>
            <person name="Shi P."/>
            <person name="Liu M."/>
            <person name="Fu X."/>
            <person name="Pan Q."/>
            <person name="Wang Y."/>
            <person name="Lv Z."/>
            <person name="Lu X."/>
            <person name="Zhang F."/>
            <person name="Jiang W."/>
            <person name="Ma Y."/>
            <person name="Chen M."/>
            <person name="Hao X."/>
            <person name="Li L."/>
            <person name="Tang Y."/>
            <person name="Lv G."/>
            <person name="Zhou Y."/>
            <person name="Sun X."/>
            <person name="Brodelius P.E."/>
            <person name="Rose J.K.C."/>
            <person name="Tang K."/>
        </authorList>
    </citation>
    <scope>NUCLEOTIDE SEQUENCE [LARGE SCALE GENOMIC DNA]</scope>
    <source>
        <strain evidence="4">cv. Huhao1</strain>
        <tissue evidence="3">Leaf</tissue>
    </source>
</reference>
<dbReference type="AlphaFoldDB" id="A0A2U1NFM3"/>
<dbReference type="Proteomes" id="UP000245207">
    <property type="component" value="Unassembled WGS sequence"/>
</dbReference>
<keyword evidence="1" id="KW-0863">Zinc-finger</keyword>
<evidence type="ECO:0000259" key="2">
    <source>
        <dbReference type="PROSITE" id="PS50158"/>
    </source>
</evidence>
<evidence type="ECO:0000256" key="1">
    <source>
        <dbReference type="PROSITE-ProRule" id="PRU00047"/>
    </source>
</evidence>
<dbReference type="EMBL" id="PKPP01002920">
    <property type="protein sequence ID" value="PWA72319.1"/>
    <property type="molecule type" value="Genomic_DNA"/>
</dbReference>
<comment type="caution">
    <text evidence="3">The sequence shown here is derived from an EMBL/GenBank/DDBJ whole genome shotgun (WGS) entry which is preliminary data.</text>
</comment>
<dbReference type="GO" id="GO:0003676">
    <property type="term" value="F:nucleic acid binding"/>
    <property type="evidence" value="ECO:0007669"/>
    <property type="project" value="InterPro"/>
</dbReference>
<dbReference type="InterPro" id="IPR001878">
    <property type="entry name" value="Znf_CCHC"/>
</dbReference>
<keyword evidence="1" id="KW-0862">Zinc</keyword>
<dbReference type="OrthoDB" id="8026949at2759"/>
<organism evidence="3 4">
    <name type="scientific">Artemisia annua</name>
    <name type="common">Sweet wormwood</name>
    <dbReference type="NCBI Taxonomy" id="35608"/>
    <lineage>
        <taxon>Eukaryota</taxon>
        <taxon>Viridiplantae</taxon>
        <taxon>Streptophyta</taxon>
        <taxon>Embryophyta</taxon>
        <taxon>Tracheophyta</taxon>
        <taxon>Spermatophyta</taxon>
        <taxon>Magnoliopsida</taxon>
        <taxon>eudicotyledons</taxon>
        <taxon>Gunneridae</taxon>
        <taxon>Pentapetalae</taxon>
        <taxon>asterids</taxon>
        <taxon>campanulids</taxon>
        <taxon>Asterales</taxon>
        <taxon>Asteraceae</taxon>
        <taxon>Asteroideae</taxon>
        <taxon>Anthemideae</taxon>
        <taxon>Artemisiinae</taxon>
        <taxon>Artemisia</taxon>
    </lineage>
</organism>
<evidence type="ECO:0000313" key="3">
    <source>
        <dbReference type="EMBL" id="PWA72319.1"/>
    </source>
</evidence>
<name>A0A2U1NFM3_ARTAN</name>
<gene>
    <name evidence="3" type="ORF">CTI12_AA268500</name>
</gene>
<feature type="domain" description="CCHC-type" evidence="2">
    <location>
        <begin position="89"/>
        <end position="104"/>
    </location>
</feature>
<dbReference type="GO" id="GO:0008270">
    <property type="term" value="F:zinc ion binding"/>
    <property type="evidence" value="ECO:0007669"/>
    <property type="project" value="UniProtKB-KW"/>
</dbReference>
<keyword evidence="4" id="KW-1185">Reference proteome</keyword>
<protein>
    <recommendedName>
        <fullName evidence="2">CCHC-type domain-containing protein</fullName>
    </recommendedName>
</protein>